<accession>H5TBD4</accession>
<dbReference type="Proteomes" id="UP000053586">
    <property type="component" value="Unassembled WGS sequence"/>
</dbReference>
<comment type="caution">
    <text evidence="1">The sequence shown here is derived from an EMBL/GenBank/DDBJ whole genome shotgun (WGS) entry which is preliminary data.</text>
</comment>
<gene>
    <name evidence="1" type="ORF">GPUN_1491</name>
</gene>
<keyword evidence="2" id="KW-1185">Reference proteome</keyword>
<reference evidence="1 2" key="2">
    <citation type="journal article" date="2017" name="Antonie Van Leeuwenhoek">
        <title>Rhizobium rhizosphaerae sp. nov., a novel species isolated from rice rhizosphere.</title>
        <authorList>
            <person name="Zhao J.J."/>
            <person name="Zhang J."/>
            <person name="Zhang R.J."/>
            <person name="Zhang C.W."/>
            <person name="Yin H.Q."/>
            <person name="Zhang X.X."/>
        </authorList>
    </citation>
    <scope>NUCLEOTIDE SEQUENCE [LARGE SCALE GENOMIC DNA]</scope>
    <source>
        <strain evidence="1 2">ACAM 611</strain>
    </source>
</reference>
<dbReference type="EMBL" id="BAET01000013">
    <property type="protein sequence ID" value="GAB55611.1"/>
    <property type="molecule type" value="Genomic_DNA"/>
</dbReference>
<proteinExistence type="predicted"/>
<dbReference type="AlphaFoldDB" id="H5TBD4"/>
<reference evidence="1 2" key="1">
    <citation type="journal article" date="2012" name="J. Bacteriol.">
        <title>Genome sequence of proteorhodopsin-containing sea ice bacterium Glaciecola punicea ACAM 611T.</title>
        <authorList>
            <person name="Qin Q.-L."/>
            <person name="Xie B.-B."/>
            <person name="Shu Y.-L."/>
            <person name="Rong J.-C."/>
            <person name="Zhao D.-L."/>
            <person name="Zhang X.-Y."/>
            <person name="Chen X.-L."/>
            <person name="Zhou B.-C."/>
            <person name="Zhanga Y.-Z."/>
        </authorList>
    </citation>
    <scope>NUCLEOTIDE SEQUENCE [LARGE SCALE GENOMIC DNA]</scope>
    <source>
        <strain evidence="1 2">ACAM 611</strain>
    </source>
</reference>
<evidence type="ECO:0000313" key="2">
    <source>
        <dbReference type="Proteomes" id="UP000053586"/>
    </source>
</evidence>
<sequence length="37" mass="4319">MRAFNFYAVGQRNGLGFSLILLSRHEQIHPNRVNFTN</sequence>
<protein>
    <submittedName>
        <fullName evidence="1">Uncharacterized protein</fullName>
    </submittedName>
</protein>
<name>H5TBD4_9ALTE</name>
<evidence type="ECO:0000313" key="1">
    <source>
        <dbReference type="EMBL" id="GAB55611.1"/>
    </source>
</evidence>
<organism evidence="1 2">
    <name type="scientific">Glaciecola punicea ACAM 611</name>
    <dbReference type="NCBI Taxonomy" id="1121923"/>
    <lineage>
        <taxon>Bacteria</taxon>
        <taxon>Pseudomonadati</taxon>
        <taxon>Pseudomonadota</taxon>
        <taxon>Gammaproteobacteria</taxon>
        <taxon>Alteromonadales</taxon>
        <taxon>Alteromonadaceae</taxon>
        <taxon>Glaciecola</taxon>
    </lineage>
</organism>